<evidence type="ECO:0000313" key="5">
    <source>
        <dbReference type="Proteomes" id="UP000836841"/>
    </source>
</evidence>
<protein>
    <recommendedName>
        <fullName evidence="3">EF-hand domain-containing protein</fullName>
    </recommendedName>
</protein>
<dbReference type="CDD" id="cd00051">
    <property type="entry name" value="EFh"/>
    <property type="match status" value="1"/>
</dbReference>
<dbReference type="Gene3D" id="1.10.238.10">
    <property type="entry name" value="EF-hand"/>
    <property type="match status" value="1"/>
</dbReference>
<evidence type="ECO:0000313" key="4">
    <source>
        <dbReference type="EMBL" id="CAH2052816.1"/>
    </source>
</evidence>
<sequence>MYLPLPLIGLQFLFTSAHASAQPLFQQTCEQSFSHYDVYGDGYISIQKLGDALKHRIPNLNKYEIQGMYISLDEDKDQRISKNDLLSSLRKNPLLIAIFPIESTNTDLLICRTCTKLKNWSYIHDRLLWGYS</sequence>
<dbReference type="PROSITE" id="PS00018">
    <property type="entry name" value="EF_HAND_1"/>
    <property type="match status" value="1"/>
</dbReference>
<keyword evidence="2" id="KW-0732">Signal</keyword>
<evidence type="ECO:0000259" key="3">
    <source>
        <dbReference type="PROSITE" id="PS50222"/>
    </source>
</evidence>
<dbReference type="AlphaFoldDB" id="A0AAU9RUU4"/>
<evidence type="ECO:0000256" key="1">
    <source>
        <dbReference type="ARBA" id="ARBA00022837"/>
    </source>
</evidence>
<dbReference type="SUPFAM" id="SSF47473">
    <property type="entry name" value="EF-hand"/>
    <property type="match status" value="1"/>
</dbReference>
<dbReference type="InterPro" id="IPR018247">
    <property type="entry name" value="EF_Hand_1_Ca_BS"/>
</dbReference>
<dbReference type="InterPro" id="IPR002048">
    <property type="entry name" value="EF_hand_dom"/>
</dbReference>
<name>A0AAU9RUU4_THLAR</name>
<dbReference type="GO" id="GO:0005509">
    <property type="term" value="F:calcium ion binding"/>
    <property type="evidence" value="ECO:0007669"/>
    <property type="project" value="InterPro"/>
</dbReference>
<accession>A0AAU9RUU4</accession>
<dbReference type="Proteomes" id="UP000836841">
    <property type="component" value="Chromosome 3"/>
</dbReference>
<dbReference type="EMBL" id="OU466859">
    <property type="protein sequence ID" value="CAH2052816.1"/>
    <property type="molecule type" value="Genomic_DNA"/>
</dbReference>
<evidence type="ECO:0000256" key="2">
    <source>
        <dbReference type="SAM" id="SignalP"/>
    </source>
</evidence>
<feature type="domain" description="EF-hand" evidence="3">
    <location>
        <begin position="24"/>
        <end position="59"/>
    </location>
</feature>
<feature type="signal peptide" evidence="2">
    <location>
        <begin position="1"/>
        <end position="21"/>
    </location>
</feature>
<keyword evidence="5" id="KW-1185">Reference proteome</keyword>
<dbReference type="PROSITE" id="PS50222">
    <property type="entry name" value="EF_HAND_2"/>
    <property type="match status" value="1"/>
</dbReference>
<dbReference type="InterPro" id="IPR011992">
    <property type="entry name" value="EF-hand-dom_pair"/>
</dbReference>
<proteinExistence type="predicted"/>
<gene>
    <name evidence="4" type="ORF">TAV2_LOCUS10065</name>
</gene>
<keyword evidence="1" id="KW-0106">Calcium</keyword>
<organism evidence="4 5">
    <name type="scientific">Thlaspi arvense</name>
    <name type="common">Field penny-cress</name>
    <dbReference type="NCBI Taxonomy" id="13288"/>
    <lineage>
        <taxon>Eukaryota</taxon>
        <taxon>Viridiplantae</taxon>
        <taxon>Streptophyta</taxon>
        <taxon>Embryophyta</taxon>
        <taxon>Tracheophyta</taxon>
        <taxon>Spermatophyta</taxon>
        <taxon>Magnoliopsida</taxon>
        <taxon>eudicotyledons</taxon>
        <taxon>Gunneridae</taxon>
        <taxon>Pentapetalae</taxon>
        <taxon>rosids</taxon>
        <taxon>malvids</taxon>
        <taxon>Brassicales</taxon>
        <taxon>Brassicaceae</taxon>
        <taxon>Thlaspideae</taxon>
        <taxon>Thlaspi</taxon>
    </lineage>
</organism>
<reference evidence="4 5" key="1">
    <citation type="submission" date="2022-03" db="EMBL/GenBank/DDBJ databases">
        <authorList>
            <person name="Nunn A."/>
            <person name="Chopra R."/>
            <person name="Nunn A."/>
            <person name="Contreras Garrido A."/>
        </authorList>
    </citation>
    <scope>NUCLEOTIDE SEQUENCE [LARGE SCALE GENOMIC DNA]</scope>
</reference>
<feature type="chain" id="PRO_5043942104" description="EF-hand domain-containing protein" evidence="2">
    <location>
        <begin position="22"/>
        <end position="132"/>
    </location>
</feature>
<dbReference type="Pfam" id="PF13499">
    <property type="entry name" value="EF-hand_7"/>
    <property type="match status" value="1"/>
</dbReference>